<comment type="caution">
    <text evidence="3">The sequence shown here is derived from an EMBL/GenBank/DDBJ whole genome shotgun (WGS) entry which is preliminary data.</text>
</comment>
<reference evidence="3 4" key="1">
    <citation type="submission" date="2014-05" db="EMBL/GenBank/DDBJ databases">
        <title>Draft genome sequence of a rare smut relative, Tilletiaria anomala UBC 951.</title>
        <authorList>
            <consortium name="DOE Joint Genome Institute"/>
            <person name="Toome M."/>
            <person name="Kuo A."/>
            <person name="Henrissat B."/>
            <person name="Lipzen A."/>
            <person name="Tritt A."/>
            <person name="Yoshinaga Y."/>
            <person name="Zane M."/>
            <person name="Barry K."/>
            <person name="Grigoriev I.V."/>
            <person name="Spatafora J.W."/>
            <person name="Aimea M.C."/>
        </authorList>
    </citation>
    <scope>NUCLEOTIDE SEQUENCE [LARGE SCALE GENOMIC DNA]</scope>
    <source>
        <strain evidence="3 4">UBC 951</strain>
    </source>
</reference>
<dbReference type="GO" id="GO:0070492">
    <property type="term" value="F:oligosaccharide binding"/>
    <property type="evidence" value="ECO:0007669"/>
    <property type="project" value="TreeGrafter"/>
</dbReference>
<evidence type="ECO:0000313" key="3">
    <source>
        <dbReference type="EMBL" id="KDN40515.1"/>
    </source>
</evidence>
<keyword evidence="4" id="KW-1185">Reference proteome</keyword>
<accession>A0A066VPK4</accession>
<sequence>MLLSTLVIAACACAEATRAAAAALSSSTASVYPLDLHGKFPSAETIAANASQGLDATALGSTSSSNLISNHTRFLPRDRTVLAYVTPWNQPQGRENTEHYRGKLDIVAPAWYTVHVVPETEQAQHAAFESTGATGGEYDVRGGIPSDEDRAWVHRLRAPARASSPVPGAADVKLPPLLVTPRFQLEAWTERDFQALRSDPLRWISLIGQIMMKMKDGPFDGAVFESAASWALPEFIEHLGKSFASNNLTLTVVYPPLRTDGAAGNANVTRTAELLAQAIHTAAQKVQYVQIMTYDHTGPTGRMLDMDKLGLADENPLRQDAEASRMRTYGPNLPLEFLQSNIDLLAKLSLDDGPLPGVGSGWKDLNGAAADNFNASAPSFASKFLMGVPCYGYSYSLIFLNSKTADGIPRVPTASPPRARAHLPEAQAKAREQGLRKEAGKFALLRRAGSALKHADLHALMLASRPLIYLDDDSAEMRFDYISANGDDSKINDGRREGIFNRAFMPSAYTMIRRREIIEQGDVGAALWDIGQAGPWLLHAL</sequence>
<protein>
    <submittedName>
        <fullName evidence="3">Glycoside hydrolase family 18 protein</fullName>
    </submittedName>
</protein>
<dbReference type="AlphaFoldDB" id="A0A066VPK4"/>
<dbReference type="PANTHER" id="PTHR46066:SF2">
    <property type="entry name" value="CHITINASE DOMAIN-CONTAINING PROTEIN 1"/>
    <property type="match status" value="1"/>
</dbReference>
<dbReference type="InParanoid" id="A0A066VPK4"/>
<dbReference type="PANTHER" id="PTHR46066">
    <property type="entry name" value="CHITINASE DOMAIN-CONTAINING PROTEIN 1 FAMILY MEMBER"/>
    <property type="match status" value="1"/>
</dbReference>
<name>A0A066VPK4_TILAU</name>
<evidence type="ECO:0000256" key="2">
    <source>
        <dbReference type="SAM" id="SignalP"/>
    </source>
</evidence>
<dbReference type="GO" id="GO:0012505">
    <property type="term" value="C:endomembrane system"/>
    <property type="evidence" value="ECO:0007669"/>
    <property type="project" value="TreeGrafter"/>
</dbReference>
<dbReference type="GO" id="GO:0016787">
    <property type="term" value="F:hydrolase activity"/>
    <property type="evidence" value="ECO:0007669"/>
    <property type="project" value="UniProtKB-KW"/>
</dbReference>
<keyword evidence="2" id="KW-0732">Signal</keyword>
<dbReference type="OMA" id="MYGYRYP"/>
<dbReference type="EMBL" id="JMSN01000090">
    <property type="protein sequence ID" value="KDN40515.1"/>
    <property type="molecule type" value="Genomic_DNA"/>
</dbReference>
<comment type="similarity">
    <text evidence="1">Belongs to the glycosyl hydrolase 18 family.</text>
</comment>
<dbReference type="RefSeq" id="XP_013241413.1">
    <property type="nucleotide sequence ID" value="XM_013385959.1"/>
</dbReference>
<dbReference type="GeneID" id="25265703"/>
<gene>
    <name evidence="3" type="ORF">K437DRAFT_264262</name>
</gene>
<organism evidence="3 4">
    <name type="scientific">Tilletiaria anomala (strain ATCC 24038 / CBS 436.72 / UBC 951)</name>
    <dbReference type="NCBI Taxonomy" id="1037660"/>
    <lineage>
        <taxon>Eukaryota</taxon>
        <taxon>Fungi</taxon>
        <taxon>Dikarya</taxon>
        <taxon>Basidiomycota</taxon>
        <taxon>Ustilaginomycotina</taxon>
        <taxon>Exobasidiomycetes</taxon>
        <taxon>Georgefischeriales</taxon>
        <taxon>Tilletiariaceae</taxon>
        <taxon>Tilletiaria</taxon>
    </lineage>
</organism>
<dbReference type="Gene3D" id="3.20.20.80">
    <property type="entry name" value="Glycosidases"/>
    <property type="match status" value="1"/>
</dbReference>
<dbReference type="Proteomes" id="UP000027361">
    <property type="component" value="Unassembled WGS sequence"/>
</dbReference>
<dbReference type="OrthoDB" id="10254444at2759"/>
<evidence type="ECO:0000313" key="4">
    <source>
        <dbReference type="Proteomes" id="UP000027361"/>
    </source>
</evidence>
<dbReference type="HOGENOM" id="CLU_506347_0_0_1"/>
<proteinExistence type="inferred from homology"/>
<evidence type="ECO:0000256" key="1">
    <source>
        <dbReference type="ARBA" id="ARBA00009336"/>
    </source>
</evidence>
<dbReference type="InterPro" id="IPR017853">
    <property type="entry name" value="GH"/>
</dbReference>
<dbReference type="STRING" id="1037660.A0A066VPK4"/>
<feature type="signal peptide" evidence="2">
    <location>
        <begin position="1"/>
        <end position="16"/>
    </location>
</feature>
<keyword evidence="3" id="KW-0378">Hydrolase</keyword>
<feature type="chain" id="PRO_5001633150" evidence="2">
    <location>
        <begin position="17"/>
        <end position="541"/>
    </location>
</feature>
<dbReference type="SUPFAM" id="SSF51445">
    <property type="entry name" value="(Trans)glycosidases"/>
    <property type="match status" value="1"/>
</dbReference>